<evidence type="ECO:0000256" key="4">
    <source>
        <dbReference type="ARBA" id="ARBA00022679"/>
    </source>
</evidence>
<evidence type="ECO:0000256" key="2">
    <source>
        <dbReference type="ARBA" id="ARBA00012052"/>
    </source>
</evidence>
<organism evidence="13 14">
    <name type="scientific">Falsigemmobacter intermedius</name>
    <dbReference type="NCBI Taxonomy" id="1553448"/>
    <lineage>
        <taxon>Bacteria</taxon>
        <taxon>Pseudomonadati</taxon>
        <taxon>Pseudomonadota</taxon>
        <taxon>Alphaproteobacteria</taxon>
        <taxon>Rhodobacterales</taxon>
        <taxon>Paracoccaceae</taxon>
        <taxon>Falsigemmobacter</taxon>
    </lineage>
</organism>
<evidence type="ECO:0000259" key="12">
    <source>
        <dbReference type="Pfam" id="PF08544"/>
    </source>
</evidence>
<dbReference type="Pfam" id="PF08544">
    <property type="entry name" value="GHMP_kinases_C"/>
    <property type="match status" value="1"/>
</dbReference>
<name>A0A3S3YIN5_9RHOB</name>
<comment type="similarity">
    <text evidence="1 10">Belongs to the GHMP kinase family. IspE subfamily.</text>
</comment>
<dbReference type="Proteomes" id="UP000287168">
    <property type="component" value="Unassembled WGS sequence"/>
</dbReference>
<evidence type="ECO:0000256" key="10">
    <source>
        <dbReference type="HAMAP-Rule" id="MF_00061"/>
    </source>
</evidence>
<dbReference type="AlphaFoldDB" id="A0A3S3YIN5"/>
<comment type="catalytic activity">
    <reaction evidence="10">
        <text>4-CDP-2-C-methyl-D-erythritol + ATP = 4-CDP-2-C-methyl-D-erythritol 2-phosphate + ADP + H(+)</text>
        <dbReference type="Rhea" id="RHEA:18437"/>
        <dbReference type="ChEBI" id="CHEBI:15378"/>
        <dbReference type="ChEBI" id="CHEBI:30616"/>
        <dbReference type="ChEBI" id="CHEBI:57823"/>
        <dbReference type="ChEBI" id="CHEBI:57919"/>
        <dbReference type="ChEBI" id="CHEBI:456216"/>
        <dbReference type="EC" id="2.7.1.148"/>
    </reaction>
</comment>
<dbReference type="Gene3D" id="3.30.70.890">
    <property type="entry name" value="GHMP kinase, C-terminal domain"/>
    <property type="match status" value="1"/>
</dbReference>
<dbReference type="InterPro" id="IPR004424">
    <property type="entry name" value="IspE"/>
</dbReference>
<comment type="function">
    <text evidence="10">Catalyzes the phosphorylation of the position 2 hydroxy group of 4-diphosphocytidyl-2C-methyl-D-erythritol.</text>
</comment>
<reference evidence="13 14" key="1">
    <citation type="journal article" date="2015" name="Int. J. Syst. Evol. Microbiol.">
        <title>Gemmobacter intermedius sp. nov., isolated from a white stork (Ciconia ciconia).</title>
        <authorList>
            <person name="Kampfer P."/>
            <person name="Jerzak L."/>
            <person name="Wilharm G."/>
            <person name="Golke J."/>
            <person name="Busse H.J."/>
            <person name="Glaeser S.P."/>
        </authorList>
    </citation>
    <scope>NUCLEOTIDE SEQUENCE [LARGE SCALE GENOMIC DNA]</scope>
    <source>
        <strain evidence="13 14">119/4</strain>
    </source>
</reference>
<gene>
    <name evidence="10" type="primary">ispE</name>
    <name evidence="13" type="ORF">EP867_02300</name>
</gene>
<dbReference type="PANTHER" id="PTHR43527:SF2">
    <property type="entry name" value="4-DIPHOSPHOCYTIDYL-2-C-METHYL-D-ERYTHRITOL KINASE, CHLOROPLASTIC"/>
    <property type="match status" value="1"/>
</dbReference>
<feature type="domain" description="GHMP kinase C-terminal" evidence="12">
    <location>
        <begin position="188"/>
        <end position="268"/>
    </location>
</feature>
<dbReference type="InterPro" id="IPR014721">
    <property type="entry name" value="Ribsml_uS5_D2-typ_fold_subgr"/>
</dbReference>
<evidence type="ECO:0000256" key="9">
    <source>
        <dbReference type="ARBA" id="ARBA00032554"/>
    </source>
</evidence>
<feature type="domain" description="GHMP kinase N-terminal" evidence="11">
    <location>
        <begin position="67"/>
        <end position="134"/>
    </location>
</feature>
<dbReference type="GO" id="GO:0050515">
    <property type="term" value="F:4-(cytidine 5'-diphospho)-2-C-methyl-D-erythritol kinase activity"/>
    <property type="evidence" value="ECO:0007669"/>
    <property type="project" value="UniProtKB-UniRule"/>
</dbReference>
<keyword evidence="7 10" id="KW-0067">ATP-binding</keyword>
<dbReference type="PANTHER" id="PTHR43527">
    <property type="entry name" value="4-DIPHOSPHOCYTIDYL-2-C-METHYL-D-ERYTHRITOL KINASE, CHLOROPLASTIC"/>
    <property type="match status" value="1"/>
</dbReference>
<proteinExistence type="inferred from homology"/>
<feature type="active site" evidence="10">
    <location>
        <position position="10"/>
    </location>
</feature>
<evidence type="ECO:0000256" key="3">
    <source>
        <dbReference type="ARBA" id="ARBA00017473"/>
    </source>
</evidence>
<keyword evidence="6 10" id="KW-0418">Kinase</keyword>
<dbReference type="SUPFAM" id="SSF54211">
    <property type="entry name" value="Ribosomal protein S5 domain 2-like"/>
    <property type="match status" value="1"/>
</dbReference>
<dbReference type="InterPro" id="IPR020568">
    <property type="entry name" value="Ribosomal_Su5_D2-typ_SF"/>
</dbReference>
<protein>
    <recommendedName>
        <fullName evidence="3 10">4-diphosphocytidyl-2-C-methyl-D-erythritol kinase</fullName>
        <shortName evidence="10">CMK</shortName>
        <ecNumber evidence="2 10">2.7.1.148</ecNumber>
    </recommendedName>
    <alternativeName>
        <fullName evidence="9 10">4-(cytidine-5'-diphospho)-2-C-methyl-D-erythritol kinase</fullName>
    </alternativeName>
</protein>
<dbReference type="NCBIfam" id="NF011202">
    <property type="entry name" value="PRK14608.1"/>
    <property type="match status" value="1"/>
</dbReference>
<keyword evidence="5 10" id="KW-0547">Nucleotide-binding</keyword>
<dbReference type="SUPFAM" id="SSF55060">
    <property type="entry name" value="GHMP Kinase, C-terminal domain"/>
    <property type="match status" value="1"/>
</dbReference>
<dbReference type="GO" id="GO:0005524">
    <property type="term" value="F:ATP binding"/>
    <property type="evidence" value="ECO:0007669"/>
    <property type="project" value="UniProtKB-UniRule"/>
</dbReference>
<evidence type="ECO:0000313" key="13">
    <source>
        <dbReference type="EMBL" id="RWY44233.1"/>
    </source>
</evidence>
<dbReference type="Gene3D" id="3.30.230.10">
    <property type="match status" value="1"/>
</dbReference>
<evidence type="ECO:0000259" key="11">
    <source>
        <dbReference type="Pfam" id="PF00288"/>
    </source>
</evidence>
<comment type="pathway">
    <text evidence="10">Isoprenoid biosynthesis; isopentenyl diphosphate biosynthesis via DXP pathway; isopentenyl diphosphate from 1-deoxy-D-xylulose 5-phosphate: step 3/6.</text>
</comment>
<evidence type="ECO:0000256" key="6">
    <source>
        <dbReference type="ARBA" id="ARBA00022777"/>
    </source>
</evidence>
<feature type="active site" evidence="10">
    <location>
        <position position="130"/>
    </location>
</feature>
<keyword evidence="8 10" id="KW-0414">Isoprene biosynthesis</keyword>
<dbReference type="InterPro" id="IPR006204">
    <property type="entry name" value="GHMP_kinase_N_dom"/>
</dbReference>
<dbReference type="UniPathway" id="UPA00056">
    <property type="reaction ID" value="UER00094"/>
</dbReference>
<dbReference type="InterPro" id="IPR036554">
    <property type="entry name" value="GHMP_kinase_C_sf"/>
</dbReference>
<evidence type="ECO:0000256" key="8">
    <source>
        <dbReference type="ARBA" id="ARBA00023229"/>
    </source>
</evidence>
<dbReference type="GO" id="GO:0019288">
    <property type="term" value="P:isopentenyl diphosphate biosynthetic process, methylerythritol 4-phosphate pathway"/>
    <property type="evidence" value="ECO:0007669"/>
    <property type="project" value="UniProtKB-UniRule"/>
</dbReference>
<dbReference type="EC" id="2.7.1.148" evidence="2 10"/>
<feature type="binding site" evidence="10">
    <location>
        <begin position="91"/>
        <end position="101"/>
    </location>
    <ligand>
        <name>ATP</name>
        <dbReference type="ChEBI" id="CHEBI:30616"/>
    </ligand>
</feature>
<dbReference type="EMBL" id="SBLC01000003">
    <property type="protein sequence ID" value="RWY44233.1"/>
    <property type="molecule type" value="Genomic_DNA"/>
</dbReference>
<keyword evidence="14" id="KW-1185">Reference proteome</keyword>
<dbReference type="GO" id="GO:0016114">
    <property type="term" value="P:terpenoid biosynthetic process"/>
    <property type="evidence" value="ECO:0007669"/>
    <property type="project" value="UniProtKB-UniRule"/>
</dbReference>
<comment type="caution">
    <text evidence="13">The sequence shown here is derived from an EMBL/GenBank/DDBJ whole genome shotgun (WGS) entry which is preliminary data.</text>
</comment>
<sequence>MSLTEFAAAKINLALHVTGQRDDGYHLLDSLVSFAGVGDRLRLVEGAAEPLRIIGPEGRGLSAGEDNLVLKAARLCGLPEGLGLELEKSLPRASGIGGGSADAAATLRLLSRNSGAALPGAGAVLSLGADVPVCLAGQSCRMSGIGEILTPAPALPKLWVLLANPRVEVPTPAVFRALKVKENPPLALPETSWADAGAFLDWLAEQRNDLEEPAIALAPQIGDLLDTLWDLPEVLFARMSGSGATCFALFAEKSAAMRAVYDVQDCYPDWWVAAGPLGDAAEVSPEE</sequence>
<evidence type="ECO:0000256" key="7">
    <source>
        <dbReference type="ARBA" id="ARBA00022840"/>
    </source>
</evidence>
<accession>A0A3S3YIN5</accession>
<keyword evidence="4 10" id="KW-0808">Transferase</keyword>
<dbReference type="InterPro" id="IPR013750">
    <property type="entry name" value="GHMP_kinase_C_dom"/>
</dbReference>
<dbReference type="HAMAP" id="MF_00061">
    <property type="entry name" value="IspE"/>
    <property type="match status" value="1"/>
</dbReference>
<evidence type="ECO:0000256" key="5">
    <source>
        <dbReference type="ARBA" id="ARBA00022741"/>
    </source>
</evidence>
<dbReference type="NCBIfam" id="TIGR00154">
    <property type="entry name" value="ispE"/>
    <property type="match status" value="1"/>
</dbReference>
<evidence type="ECO:0000313" key="14">
    <source>
        <dbReference type="Proteomes" id="UP000287168"/>
    </source>
</evidence>
<dbReference type="OrthoDB" id="9809438at2"/>
<dbReference type="Pfam" id="PF00288">
    <property type="entry name" value="GHMP_kinases_N"/>
    <property type="match status" value="1"/>
</dbReference>
<dbReference type="PIRSF" id="PIRSF010376">
    <property type="entry name" value="IspE"/>
    <property type="match status" value="1"/>
</dbReference>
<evidence type="ECO:0000256" key="1">
    <source>
        <dbReference type="ARBA" id="ARBA00009684"/>
    </source>
</evidence>